<dbReference type="GO" id="GO:0005634">
    <property type="term" value="C:nucleus"/>
    <property type="evidence" value="ECO:0007669"/>
    <property type="project" value="UniProtKB-SubCell"/>
</dbReference>
<feature type="domain" description="Tify" evidence="6">
    <location>
        <begin position="114"/>
        <end position="149"/>
    </location>
</feature>
<dbReference type="GO" id="GO:0009611">
    <property type="term" value="P:response to wounding"/>
    <property type="evidence" value="ECO:0007669"/>
    <property type="project" value="UniProtKB-UniRule"/>
</dbReference>
<proteinExistence type="inferred from homology"/>
<dbReference type="Pfam" id="PF09425">
    <property type="entry name" value="Jas_motif"/>
    <property type="match status" value="1"/>
</dbReference>
<dbReference type="AlphaFoldDB" id="A0A4S8JYG5"/>
<dbReference type="PANTHER" id="PTHR33077:SF140">
    <property type="entry name" value="PROTEIN TIFY 10B"/>
    <property type="match status" value="1"/>
</dbReference>
<evidence type="ECO:0000256" key="1">
    <source>
        <dbReference type="ARBA" id="ARBA00008614"/>
    </source>
</evidence>
<gene>
    <name evidence="7" type="ORF">C4D60_Mb05t24180</name>
</gene>
<dbReference type="Proteomes" id="UP000317650">
    <property type="component" value="Chromosome 5"/>
</dbReference>
<dbReference type="EMBL" id="PYDT01000003">
    <property type="protein sequence ID" value="THU67394.1"/>
    <property type="molecule type" value="Genomic_DNA"/>
</dbReference>
<keyword evidence="3" id="KW-0832">Ubl conjugation</keyword>
<dbReference type="GO" id="GO:2000022">
    <property type="term" value="P:regulation of jasmonic acid mediated signaling pathway"/>
    <property type="evidence" value="ECO:0007669"/>
    <property type="project" value="UniProtKB-UniRule"/>
</dbReference>
<dbReference type="STRING" id="52838.A0A4S8JYG5"/>
<protein>
    <recommendedName>
        <fullName evidence="4">Protein TIFY</fullName>
    </recommendedName>
    <alternativeName>
        <fullName evidence="4">Jasmonate ZIM domain-containing protein</fullName>
    </alternativeName>
</protein>
<feature type="compositionally biased region" description="Basic and acidic residues" evidence="5">
    <location>
        <begin position="198"/>
        <end position="208"/>
    </location>
</feature>
<evidence type="ECO:0000313" key="8">
    <source>
        <dbReference type="Proteomes" id="UP000317650"/>
    </source>
</evidence>
<evidence type="ECO:0000256" key="3">
    <source>
        <dbReference type="ARBA" id="ARBA00022843"/>
    </source>
</evidence>
<dbReference type="PROSITE" id="PS51320">
    <property type="entry name" value="TIFY"/>
    <property type="match status" value="1"/>
</dbReference>
<comment type="caution">
    <text evidence="7">The sequence shown here is derived from an EMBL/GenBank/DDBJ whole genome shotgun (WGS) entry which is preliminary data.</text>
</comment>
<evidence type="ECO:0000256" key="2">
    <source>
        <dbReference type="ARBA" id="ARBA00022819"/>
    </source>
</evidence>
<comment type="similarity">
    <text evidence="1 4">Belongs to the TIFY/JAZ family.</text>
</comment>
<evidence type="ECO:0000256" key="4">
    <source>
        <dbReference type="RuleBase" id="RU369065"/>
    </source>
</evidence>
<feature type="compositionally biased region" description="Polar residues" evidence="5">
    <location>
        <begin position="164"/>
        <end position="185"/>
    </location>
</feature>
<comment type="subcellular location">
    <subcellularLocation>
        <location evidence="4">Nucleus</location>
    </subcellularLocation>
</comment>
<comment type="function">
    <text evidence="4">Repressor of jasmonate responses.</text>
</comment>
<dbReference type="Pfam" id="PF06200">
    <property type="entry name" value="tify"/>
    <property type="match status" value="1"/>
</dbReference>
<name>A0A4S8JYG5_MUSBA</name>
<dbReference type="InterPro" id="IPR010399">
    <property type="entry name" value="Tify_dom"/>
</dbReference>
<dbReference type="InterPro" id="IPR040390">
    <property type="entry name" value="TIFY/JAZ"/>
</dbReference>
<keyword evidence="8" id="KW-1185">Reference proteome</keyword>
<feature type="region of interest" description="Disordered" evidence="5">
    <location>
        <begin position="152"/>
        <end position="253"/>
    </location>
</feature>
<evidence type="ECO:0000259" key="6">
    <source>
        <dbReference type="PROSITE" id="PS51320"/>
    </source>
</evidence>
<keyword evidence="4" id="KW-0539">Nucleus</keyword>
<evidence type="ECO:0000256" key="5">
    <source>
        <dbReference type="SAM" id="MobiDB-lite"/>
    </source>
</evidence>
<reference evidence="7 8" key="1">
    <citation type="journal article" date="2019" name="Nat. Plants">
        <title>Genome sequencing of Musa balbisiana reveals subgenome evolution and function divergence in polyploid bananas.</title>
        <authorList>
            <person name="Yao X."/>
        </authorList>
    </citation>
    <scope>NUCLEOTIDE SEQUENCE [LARGE SCALE GENOMIC DNA]</scope>
    <source>
        <strain evidence="8">cv. DH-PKW</strain>
        <tissue evidence="7">Leaves</tissue>
    </source>
</reference>
<keyword evidence="2 4" id="KW-1184">Jasmonic acid signaling pathway</keyword>
<dbReference type="SMART" id="SM00979">
    <property type="entry name" value="TIFY"/>
    <property type="match status" value="1"/>
</dbReference>
<comment type="domain">
    <text evidence="4">The jas domain is required for interaction with COI1.</text>
</comment>
<evidence type="ECO:0000313" key="7">
    <source>
        <dbReference type="EMBL" id="THU67394.1"/>
    </source>
</evidence>
<accession>A0A4S8JYG5</accession>
<dbReference type="PANTHER" id="PTHR33077">
    <property type="entry name" value="PROTEIN TIFY 4A-RELATED-RELATED"/>
    <property type="match status" value="1"/>
</dbReference>
<sequence>MAEMRGKRGEKTQFSITCGLLRQYLKEKGSFGSIGLDIMAPRPLHHQPHERYQSPTTLSLLPGVDVSTEDHTNDGTHQTAPKSMELFPQHALGFGSSVLPLEEESVKTPSSIKHTENSSQLTIFYGGKVLVFDDFPADKAMDLLQIAGKESTTVAPKRGPPVPSSANAAESSTQNGLPKPTQANASDMPIARKNSLHRFLEKRKDRISTKAPYQAHGGSAAAPPDEVKLEDRQPWLGLGRHAVKQEHSSGSST</sequence>
<dbReference type="GO" id="GO:0031347">
    <property type="term" value="P:regulation of defense response"/>
    <property type="evidence" value="ECO:0007669"/>
    <property type="project" value="UniProtKB-UniRule"/>
</dbReference>
<dbReference type="InterPro" id="IPR018467">
    <property type="entry name" value="CCT_CS"/>
</dbReference>
<organism evidence="7 8">
    <name type="scientific">Musa balbisiana</name>
    <name type="common">Banana</name>
    <dbReference type="NCBI Taxonomy" id="52838"/>
    <lineage>
        <taxon>Eukaryota</taxon>
        <taxon>Viridiplantae</taxon>
        <taxon>Streptophyta</taxon>
        <taxon>Embryophyta</taxon>
        <taxon>Tracheophyta</taxon>
        <taxon>Spermatophyta</taxon>
        <taxon>Magnoliopsida</taxon>
        <taxon>Liliopsida</taxon>
        <taxon>Zingiberales</taxon>
        <taxon>Musaceae</taxon>
        <taxon>Musa</taxon>
    </lineage>
</organism>